<dbReference type="InterPro" id="IPR036318">
    <property type="entry name" value="FAD-bd_PCMH-like_sf"/>
</dbReference>
<dbReference type="PANTHER" id="PTHR43762:SF1">
    <property type="entry name" value="D-ARABINONO-1,4-LACTONE OXIDASE"/>
    <property type="match status" value="1"/>
</dbReference>
<name>D7FR14_ECTSI</name>
<dbReference type="PANTHER" id="PTHR43762">
    <property type="entry name" value="L-GULONOLACTONE OXIDASE"/>
    <property type="match status" value="1"/>
</dbReference>
<evidence type="ECO:0000313" key="4">
    <source>
        <dbReference type="Proteomes" id="UP000002630"/>
    </source>
</evidence>
<dbReference type="EMBL" id="FN648387">
    <property type="protein sequence ID" value="CBJ26168.1"/>
    <property type="molecule type" value="Genomic_DNA"/>
</dbReference>
<sequence>MSSTATEKSPGWEERWSTEESQTILQKFAAEEKKMHDDDKKKPFSWLPCLGAKDSVDDESEVDVDSNLQEVKAGKVDKDGNFDNWASTAPSKPGKVFAPESVSEVQDILAEARGLSPSPKIRCTGSSHSWTNLFADDGAWLVDTTGLKDIVWSADENPTQVKIGPGVTCGELASFCDSKDRGEWRGMFIQSDVILETVTYGGVVNAACHGVGQTQTVCDYVVATTIITWDGKKVELSRVDDPEGFALKIAHFGLLGVTVDFTFQLDSARTAIKVTDRKQRARETFLEKGQLPAEGSSNPLLDLWNENYAVEIFYFPSSSLEITNILSHEFEDQDWDEYDDICTLKIFNRTDNAVGKIQNFGAKPALVSLYAKTAAKAFEPAFQTTGEVSYETSLAQAIHWQKYITDGLPVSDTEVCIKCDPDFTSAYKAIHETIAIVKNFAEVEDTMPLNVAMEMRFTKHSDSPLSPGYGVEDGSPAGLPHWAKWTESYVEGAEEKLKRAYASRLPLLSALSKEWDPNRVFVNGLFQRLLFDDSTTTSGEPKVVAEEEAAVPAAVSS</sequence>
<dbReference type="eggNOG" id="ENOG502SB01">
    <property type="taxonomic scope" value="Eukaryota"/>
</dbReference>
<dbReference type="PROSITE" id="PS51387">
    <property type="entry name" value="FAD_PCMH"/>
    <property type="match status" value="1"/>
</dbReference>
<organism evidence="3 4">
    <name type="scientific">Ectocarpus siliculosus</name>
    <name type="common">Brown alga</name>
    <name type="synonym">Conferva siliculosa</name>
    <dbReference type="NCBI Taxonomy" id="2880"/>
    <lineage>
        <taxon>Eukaryota</taxon>
        <taxon>Sar</taxon>
        <taxon>Stramenopiles</taxon>
        <taxon>Ochrophyta</taxon>
        <taxon>PX clade</taxon>
        <taxon>Phaeophyceae</taxon>
        <taxon>Ectocarpales</taxon>
        <taxon>Ectocarpaceae</taxon>
        <taxon>Ectocarpus</taxon>
    </lineage>
</organism>
<gene>
    <name evidence="3" type="ORF">Esi_0021_0166</name>
</gene>
<evidence type="ECO:0000313" key="3">
    <source>
        <dbReference type="EMBL" id="CBJ26168.1"/>
    </source>
</evidence>
<reference evidence="3 4" key="1">
    <citation type="journal article" date="2010" name="Nature">
        <title>The Ectocarpus genome and the independent evolution of multicellularity in brown algae.</title>
        <authorList>
            <person name="Cock J.M."/>
            <person name="Sterck L."/>
            <person name="Rouze P."/>
            <person name="Scornet D."/>
            <person name="Allen A.E."/>
            <person name="Amoutzias G."/>
            <person name="Anthouard V."/>
            <person name="Artiguenave F."/>
            <person name="Aury J.M."/>
            <person name="Badger J.H."/>
            <person name="Beszteri B."/>
            <person name="Billiau K."/>
            <person name="Bonnet E."/>
            <person name="Bothwell J.H."/>
            <person name="Bowler C."/>
            <person name="Boyen C."/>
            <person name="Brownlee C."/>
            <person name="Carrano C.J."/>
            <person name="Charrier B."/>
            <person name="Cho G.Y."/>
            <person name="Coelho S.M."/>
            <person name="Collen J."/>
            <person name="Corre E."/>
            <person name="Da Silva C."/>
            <person name="Delage L."/>
            <person name="Delaroque N."/>
            <person name="Dittami S.M."/>
            <person name="Doulbeau S."/>
            <person name="Elias M."/>
            <person name="Farnham G."/>
            <person name="Gachon C.M."/>
            <person name="Gschloessl B."/>
            <person name="Heesch S."/>
            <person name="Jabbari K."/>
            <person name="Jubin C."/>
            <person name="Kawai H."/>
            <person name="Kimura K."/>
            <person name="Kloareg B."/>
            <person name="Kupper F.C."/>
            <person name="Lang D."/>
            <person name="Le Bail A."/>
            <person name="Leblanc C."/>
            <person name="Lerouge P."/>
            <person name="Lohr M."/>
            <person name="Lopez P.J."/>
            <person name="Martens C."/>
            <person name="Maumus F."/>
            <person name="Michel G."/>
            <person name="Miranda-Saavedra D."/>
            <person name="Morales J."/>
            <person name="Moreau H."/>
            <person name="Motomura T."/>
            <person name="Nagasato C."/>
            <person name="Napoli C.A."/>
            <person name="Nelson D.R."/>
            <person name="Nyvall-Collen P."/>
            <person name="Peters A.F."/>
            <person name="Pommier C."/>
            <person name="Potin P."/>
            <person name="Poulain J."/>
            <person name="Quesneville H."/>
            <person name="Read B."/>
            <person name="Rensing S.A."/>
            <person name="Ritter A."/>
            <person name="Rousvoal S."/>
            <person name="Samanta M."/>
            <person name="Samson G."/>
            <person name="Schroeder D.C."/>
            <person name="Segurens B."/>
            <person name="Strittmatter M."/>
            <person name="Tonon T."/>
            <person name="Tregear J.W."/>
            <person name="Valentin K."/>
            <person name="von Dassow P."/>
            <person name="Yamagishi T."/>
            <person name="Van de Peer Y."/>
            <person name="Wincker P."/>
        </authorList>
    </citation>
    <scope>NUCLEOTIDE SEQUENCE [LARGE SCALE GENOMIC DNA]</scope>
    <source>
        <strain evidence="4">Ec32 / CCAP1310/4</strain>
    </source>
</reference>
<dbReference type="AlphaFoldDB" id="D7FR14"/>
<evidence type="ECO:0000256" key="1">
    <source>
        <dbReference type="SAM" id="MobiDB-lite"/>
    </source>
</evidence>
<dbReference type="OMA" id="HSWSPIF"/>
<dbReference type="GO" id="GO:0016899">
    <property type="term" value="F:oxidoreductase activity, acting on the CH-OH group of donors, oxygen as acceptor"/>
    <property type="evidence" value="ECO:0007669"/>
    <property type="project" value="InterPro"/>
</dbReference>
<keyword evidence="4" id="KW-1185">Reference proteome</keyword>
<dbReference type="SUPFAM" id="SSF56176">
    <property type="entry name" value="FAD-binding/transporter-associated domain-like"/>
    <property type="match status" value="1"/>
</dbReference>
<feature type="region of interest" description="Disordered" evidence="1">
    <location>
        <begin position="1"/>
        <end position="20"/>
    </location>
</feature>
<dbReference type="Gene3D" id="3.30.465.10">
    <property type="match status" value="1"/>
</dbReference>
<protein>
    <submittedName>
        <fullName evidence="3">FAD linked oxidase domain-containing protein</fullName>
    </submittedName>
</protein>
<dbReference type="InterPro" id="IPR016169">
    <property type="entry name" value="FAD-bd_PCMH_sub2"/>
</dbReference>
<dbReference type="STRING" id="2880.D7FR14"/>
<dbReference type="InterPro" id="IPR016166">
    <property type="entry name" value="FAD-bd_PCMH"/>
</dbReference>
<proteinExistence type="predicted"/>
<dbReference type="InterPro" id="IPR010031">
    <property type="entry name" value="FAD_lactone_oxidase-like"/>
</dbReference>
<dbReference type="Gene3D" id="3.30.43.10">
    <property type="entry name" value="Uridine Diphospho-n-acetylenolpyruvylglucosamine Reductase, domain 2"/>
    <property type="match status" value="1"/>
</dbReference>
<dbReference type="OrthoDB" id="610608at2759"/>
<dbReference type="InterPro" id="IPR006094">
    <property type="entry name" value="Oxid_FAD_bind_N"/>
</dbReference>
<dbReference type="Pfam" id="PF01565">
    <property type="entry name" value="FAD_binding_4"/>
    <property type="match status" value="1"/>
</dbReference>
<evidence type="ECO:0000259" key="2">
    <source>
        <dbReference type="PROSITE" id="PS51387"/>
    </source>
</evidence>
<dbReference type="InterPro" id="IPR016167">
    <property type="entry name" value="FAD-bd_PCMH_sub1"/>
</dbReference>
<dbReference type="Proteomes" id="UP000002630">
    <property type="component" value="Linkage Group LG14"/>
</dbReference>
<feature type="domain" description="FAD-binding PCMH-type" evidence="2">
    <location>
        <begin position="89"/>
        <end position="268"/>
    </location>
</feature>
<accession>D7FR14</accession>
<dbReference type="GO" id="GO:0071949">
    <property type="term" value="F:FAD binding"/>
    <property type="evidence" value="ECO:0007669"/>
    <property type="project" value="InterPro"/>
</dbReference>